<gene>
    <name evidence="4" type="ORF">GW587_17920</name>
</gene>
<keyword evidence="1 2" id="KW-0732">Signal</keyword>
<evidence type="ECO:0000313" key="4">
    <source>
        <dbReference type="EMBL" id="NGZ86126.1"/>
    </source>
</evidence>
<accession>A0ABX0FNC5</accession>
<organism evidence="4 5">
    <name type="scientific">Duganella aceris</name>
    <dbReference type="NCBI Taxonomy" id="2703883"/>
    <lineage>
        <taxon>Bacteria</taxon>
        <taxon>Pseudomonadati</taxon>
        <taxon>Pseudomonadota</taxon>
        <taxon>Betaproteobacteria</taxon>
        <taxon>Burkholderiales</taxon>
        <taxon>Oxalobacteraceae</taxon>
        <taxon>Telluria group</taxon>
        <taxon>Duganella</taxon>
    </lineage>
</organism>
<evidence type="ECO:0000256" key="1">
    <source>
        <dbReference type="ARBA" id="ARBA00022729"/>
    </source>
</evidence>
<feature type="chain" id="PRO_5045578401" evidence="2">
    <location>
        <begin position="22"/>
        <end position="268"/>
    </location>
</feature>
<dbReference type="InterPro" id="IPR001638">
    <property type="entry name" value="Solute-binding_3/MltF_N"/>
</dbReference>
<feature type="signal peptide" evidence="2">
    <location>
        <begin position="1"/>
        <end position="21"/>
    </location>
</feature>
<evidence type="ECO:0000259" key="3">
    <source>
        <dbReference type="SMART" id="SM00062"/>
    </source>
</evidence>
<sequence length="268" mass="29750">MFSRRILFASALLWVAACAGAAESAPCGHLRSAFYEYGALYYQTADGGWAGIDKDVVDEVARRMGCTIEASTESRVRIWAGLNGGNLDLSVSAVSTPEREKFGRVVPYIAERNYVLVGKEVDAHIGSMEQFLATPDIKIGVIKSFKHGKAYDAWLERLRAKGRVYEAPDYAALLRLFKVGRVHAIMAITSGWYPLLKQERMAGTYRIMDWAPPKDAVVGGLILSRQRVDAAMAARFGKTIQAMRDDGTLKRIFERHLDAELAARLLNF</sequence>
<reference evidence="5" key="1">
    <citation type="submission" date="2023-07" db="EMBL/GenBank/DDBJ databases">
        <title>Duganella aceri sp. nov., isolated from tree sap.</title>
        <authorList>
            <person name="Kim I.S."/>
        </authorList>
    </citation>
    <scope>NUCLEOTIDE SEQUENCE [LARGE SCALE GENOMIC DNA]</scope>
    <source>
        <strain evidence="5">SAP-35</strain>
    </source>
</reference>
<dbReference type="EMBL" id="JAADJT010000008">
    <property type="protein sequence ID" value="NGZ86126.1"/>
    <property type="molecule type" value="Genomic_DNA"/>
</dbReference>
<dbReference type="PANTHER" id="PTHR35936">
    <property type="entry name" value="MEMBRANE-BOUND LYTIC MUREIN TRANSGLYCOSYLASE F"/>
    <property type="match status" value="1"/>
</dbReference>
<dbReference type="Proteomes" id="UP000666369">
    <property type="component" value="Unassembled WGS sequence"/>
</dbReference>
<dbReference type="PROSITE" id="PS51257">
    <property type="entry name" value="PROKAR_LIPOPROTEIN"/>
    <property type="match status" value="1"/>
</dbReference>
<proteinExistence type="predicted"/>
<keyword evidence="5" id="KW-1185">Reference proteome</keyword>
<protein>
    <submittedName>
        <fullName evidence="4">Amino acid ABC transporter substrate-binding protein</fullName>
    </submittedName>
</protein>
<feature type="domain" description="Solute-binding protein family 3/N-terminal" evidence="3">
    <location>
        <begin position="29"/>
        <end position="260"/>
    </location>
</feature>
<dbReference type="Pfam" id="PF00497">
    <property type="entry name" value="SBP_bac_3"/>
    <property type="match status" value="1"/>
</dbReference>
<name>A0ABX0FNC5_9BURK</name>
<dbReference type="SUPFAM" id="SSF53850">
    <property type="entry name" value="Periplasmic binding protein-like II"/>
    <property type="match status" value="1"/>
</dbReference>
<comment type="caution">
    <text evidence="4">The sequence shown here is derived from an EMBL/GenBank/DDBJ whole genome shotgun (WGS) entry which is preliminary data.</text>
</comment>
<evidence type="ECO:0000256" key="2">
    <source>
        <dbReference type="SAM" id="SignalP"/>
    </source>
</evidence>
<dbReference type="SMART" id="SM00062">
    <property type="entry name" value="PBPb"/>
    <property type="match status" value="1"/>
</dbReference>
<evidence type="ECO:0000313" key="5">
    <source>
        <dbReference type="Proteomes" id="UP000666369"/>
    </source>
</evidence>
<dbReference type="RefSeq" id="WP_166105744.1">
    <property type="nucleotide sequence ID" value="NZ_JAADJT010000008.1"/>
</dbReference>
<dbReference type="Gene3D" id="3.40.190.10">
    <property type="entry name" value="Periplasmic binding protein-like II"/>
    <property type="match status" value="2"/>
</dbReference>
<dbReference type="PANTHER" id="PTHR35936:SF17">
    <property type="entry name" value="ARGININE-BINDING EXTRACELLULAR PROTEIN ARTP"/>
    <property type="match status" value="1"/>
</dbReference>